<evidence type="ECO:0000313" key="2">
    <source>
        <dbReference type="EMBL" id="KAF9454793.1"/>
    </source>
</evidence>
<dbReference type="Pfam" id="PF10384">
    <property type="entry name" value="Scm3"/>
    <property type="match status" value="1"/>
</dbReference>
<feature type="compositionally biased region" description="Acidic residues" evidence="1">
    <location>
        <begin position="259"/>
        <end position="268"/>
    </location>
</feature>
<feature type="compositionally biased region" description="Acidic residues" evidence="1">
    <location>
        <begin position="287"/>
        <end position="298"/>
    </location>
</feature>
<feature type="compositionally biased region" description="Basic residues" evidence="1">
    <location>
        <begin position="763"/>
        <end position="777"/>
    </location>
</feature>
<keyword evidence="3" id="KW-1185">Reference proteome</keyword>
<evidence type="ECO:0000313" key="3">
    <source>
        <dbReference type="Proteomes" id="UP000807342"/>
    </source>
</evidence>
<feature type="region of interest" description="Disordered" evidence="1">
    <location>
        <begin position="744"/>
        <end position="891"/>
    </location>
</feature>
<comment type="caution">
    <text evidence="2">The sequence shown here is derived from an EMBL/GenBank/DDBJ whole genome shotgun (WGS) entry which is preliminary data.</text>
</comment>
<dbReference type="InterPro" id="IPR018465">
    <property type="entry name" value="Scm3/HJURP"/>
</dbReference>
<feature type="compositionally biased region" description="Basic and acidic residues" evidence="1">
    <location>
        <begin position="845"/>
        <end position="856"/>
    </location>
</feature>
<feature type="region of interest" description="Disordered" evidence="1">
    <location>
        <begin position="1"/>
        <end position="63"/>
    </location>
</feature>
<name>A0A9P6CB75_9AGAR</name>
<dbReference type="AlphaFoldDB" id="A0A9P6CB75"/>
<protein>
    <submittedName>
        <fullName evidence="2">Uncharacterized protein</fullName>
    </submittedName>
</protein>
<sequence length="891" mass="97576">MSFKLPGQNPRPPLITPSASPPPQSWSVRNDAAPPCKRQRVASVSRSSSTSTRLSVSAAESTLDIQKEREASRVRLLDAWSQLAERYSRRLDEDDIVDIRTGEIVKDNGFLRATRKHNFGEALAPEVVGGDGGYDSQAEEVSEEEGADELDALPEEHDLLEDIFTKSLRPSPSTVQNGGSGDRNDLEEFLVAEKRRKEEYGSDVGEEELDLPPIARGREVLSPSPVADDGFSDDDEDCSVHERPPTSSSVYESAREESLSGDELDNWEPTEATMVVLTNDEQHSPPDEESEYESEIEIIESPAPPHKAAQHEKKRTPPAQLQTPPNSHSDTNPPYTMPSPPRLPSPQLPIDIPPAQRIKDNTTSSLKSRTKVPKVQPPPLRAPTPEVIDITDSENEDPAPGLIQTSYSPSPSPPPPPSPPVRARSRAQSIVPQVVISTLPPRLAQSKDTSSGPKSQSNSPVKRVKKSLPELLPKTSPAKKPTPKPKSPQLPKKSHKATGSKSANGLGPHKIQPEPLDEGRDAFGGGSPVVNFRKFNPEIRERHITPVLPADKPPRPRTGETLPTSRTQTSHKRKRSSSEHEPNISPKAPEKGTAITKPRKSAAGRTSNNSSQRSLSKPKHASPSDEDGDSISDTEQDQRHHAPRRFASASASSSTQSHYTPHTTPMHHSGTYLPFGDPRVHEILADTMQRLAALHWAPTHPGPSGQVHPYTPTHQRFSSVGPNFMYSTPDHLHPYPFSYDPSFSKATLPPSSPEPPSSPVRPRERRKSLVTRSRSRGRTVSFRIEKGESQSESEEEPKSLLSETLKAASSRHQAQDRSRSPRPSRGKGKAKAIVQHSSTSGSESESDHSSEEEKPTRARTPGPEPRRKERAMPISVPSSSSSRPRPSKKSS</sequence>
<feature type="compositionally biased region" description="Pro residues" evidence="1">
    <location>
        <begin position="9"/>
        <end position="24"/>
    </location>
</feature>
<accession>A0A9P6CB75</accession>
<dbReference type="GO" id="GO:0046982">
    <property type="term" value="F:protein heterodimerization activity"/>
    <property type="evidence" value="ECO:0007669"/>
    <property type="project" value="InterPro"/>
</dbReference>
<feature type="compositionally biased region" description="Polar residues" evidence="1">
    <location>
        <begin position="168"/>
        <end position="177"/>
    </location>
</feature>
<feature type="compositionally biased region" description="Pro residues" evidence="1">
    <location>
        <begin position="335"/>
        <end position="347"/>
    </location>
</feature>
<feature type="compositionally biased region" description="Pro residues" evidence="1">
    <location>
        <begin position="750"/>
        <end position="759"/>
    </location>
</feature>
<dbReference type="Proteomes" id="UP000807342">
    <property type="component" value="Unassembled WGS sequence"/>
</dbReference>
<organism evidence="2 3">
    <name type="scientific">Macrolepiota fuliginosa MF-IS2</name>
    <dbReference type="NCBI Taxonomy" id="1400762"/>
    <lineage>
        <taxon>Eukaryota</taxon>
        <taxon>Fungi</taxon>
        <taxon>Dikarya</taxon>
        <taxon>Basidiomycota</taxon>
        <taxon>Agaricomycotina</taxon>
        <taxon>Agaricomycetes</taxon>
        <taxon>Agaricomycetidae</taxon>
        <taxon>Agaricales</taxon>
        <taxon>Agaricineae</taxon>
        <taxon>Agaricaceae</taxon>
        <taxon>Macrolepiota</taxon>
    </lineage>
</organism>
<gene>
    <name evidence="2" type="ORF">P691DRAFT_770315</name>
</gene>
<dbReference type="InterPro" id="IPR009072">
    <property type="entry name" value="Histone-fold"/>
</dbReference>
<feature type="region of interest" description="Disordered" evidence="1">
    <location>
        <begin position="127"/>
        <end position="673"/>
    </location>
</feature>
<dbReference type="OrthoDB" id="2420608at2759"/>
<proteinExistence type="predicted"/>
<feature type="compositionally biased region" description="Basic and acidic residues" evidence="1">
    <location>
        <begin position="535"/>
        <end position="544"/>
    </location>
</feature>
<dbReference type="GO" id="GO:0042393">
    <property type="term" value="F:histone binding"/>
    <property type="evidence" value="ECO:0007669"/>
    <property type="project" value="InterPro"/>
</dbReference>
<feature type="compositionally biased region" description="Polar residues" evidence="1">
    <location>
        <begin position="604"/>
        <end position="615"/>
    </location>
</feature>
<feature type="compositionally biased region" description="Acidic residues" evidence="1">
    <location>
        <begin position="137"/>
        <end position="161"/>
    </location>
</feature>
<feature type="compositionally biased region" description="Acidic residues" evidence="1">
    <location>
        <begin position="624"/>
        <end position="635"/>
    </location>
</feature>
<feature type="compositionally biased region" description="Basic and acidic residues" evidence="1">
    <location>
        <begin position="182"/>
        <end position="200"/>
    </location>
</feature>
<dbReference type="GO" id="GO:0005634">
    <property type="term" value="C:nucleus"/>
    <property type="evidence" value="ECO:0007669"/>
    <property type="project" value="InterPro"/>
</dbReference>
<feature type="compositionally biased region" description="Low complexity" evidence="1">
    <location>
        <begin position="41"/>
        <end position="59"/>
    </location>
</feature>
<feature type="compositionally biased region" description="Basic residues" evidence="1">
    <location>
        <begin position="820"/>
        <end position="830"/>
    </location>
</feature>
<feature type="compositionally biased region" description="Polar residues" evidence="1">
    <location>
        <begin position="446"/>
        <end position="460"/>
    </location>
</feature>
<dbReference type="EMBL" id="MU151052">
    <property type="protein sequence ID" value="KAF9454793.1"/>
    <property type="molecule type" value="Genomic_DNA"/>
</dbReference>
<reference evidence="2" key="1">
    <citation type="submission" date="2020-11" db="EMBL/GenBank/DDBJ databases">
        <authorList>
            <consortium name="DOE Joint Genome Institute"/>
            <person name="Ahrendt S."/>
            <person name="Riley R."/>
            <person name="Andreopoulos W."/>
            <person name="Labutti K."/>
            <person name="Pangilinan J."/>
            <person name="Ruiz-Duenas F.J."/>
            <person name="Barrasa J.M."/>
            <person name="Sanchez-Garcia M."/>
            <person name="Camarero S."/>
            <person name="Miyauchi S."/>
            <person name="Serrano A."/>
            <person name="Linde D."/>
            <person name="Babiker R."/>
            <person name="Drula E."/>
            <person name="Ayuso-Fernandez I."/>
            <person name="Pacheco R."/>
            <person name="Padilla G."/>
            <person name="Ferreira P."/>
            <person name="Barriuso J."/>
            <person name="Kellner H."/>
            <person name="Castanera R."/>
            <person name="Alfaro M."/>
            <person name="Ramirez L."/>
            <person name="Pisabarro A.G."/>
            <person name="Kuo A."/>
            <person name="Tritt A."/>
            <person name="Lipzen A."/>
            <person name="He G."/>
            <person name="Yan M."/>
            <person name="Ng V."/>
            <person name="Cullen D."/>
            <person name="Martin F."/>
            <person name="Rosso M.-N."/>
            <person name="Henrissat B."/>
            <person name="Hibbett D."/>
            <person name="Martinez A.T."/>
            <person name="Grigoriev I.V."/>
        </authorList>
    </citation>
    <scope>NUCLEOTIDE SEQUENCE</scope>
    <source>
        <strain evidence="2">MF-IS2</strain>
    </source>
</reference>
<feature type="compositionally biased region" description="Polar residues" evidence="1">
    <location>
        <begin position="319"/>
        <end position="332"/>
    </location>
</feature>
<feature type="compositionally biased region" description="Pro residues" evidence="1">
    <location>
        <begin position="410"/>
        <end position="420"/>
    </location>
</feature>
<evidence type="ECO:0000256" key="1">
    <source>
        <dbReference type="SAM" id="MobiDB-lite"/>
    </source>
</evidence>
<dbReference type="Gene3D" id="1.10.20.10">
    <property type="entry name" value="Histone, subunit A"/>
    <property type="match status" value="1"/>
</dbReference>